<protein>
    <submittedName>
        <fullName evidence="2">Helix-turn-helix domain-containing protein</fullName>
    </submittedName>
</protein>
<reference evidence="2 3" key="1">
    <citation type="submission" date="2019-12" db="EMBL/GenBank/DDBJ databases">
        <title>Genomic-based taxomic classification of the family Erythrobacteraceae.</title>
        <authorList>
            <person name="Xu L."/>
        </authorList>
    </citation>
    <scope>NUCLEOTIDE SEQUENCE [LARGE SCALE GENOMIC DNA]</scope>
    <source>
        <strain evidence="2 3">KCTC 52763</strain>
    </source>
</reference>
<dbReference type="InterPro" id="IPR001387">
    <property type="entry name" value="Cro/C1-type_HTH"/>
</dbReference>
<evidence type="ECO:0000313" key="2">
    <source>
        <dbReference type="EMBL" id="MXO91501.1"/>
    </source>
</evidence>
<dbReference type="OrthoDB" id="9795572at2"/>
<dbReference type="GO" id="GO:0003677">
    <property type="term" value="F:DNA binding"/>
    <property type="evidence" value="ECO:0007669"/>
    <property type="project" value="InterPro"/>
</dbReference>
<dbReference type="SMART" id="SM00530">
    <property type="entry name" value="HTH_XRE"/>
    <property type="match status" value="1"/>
</dbReference>
<name>A0A844ZT58_9SPHN</name>
<dbReference type="SUPFAM" id="SSF47413">
    <property type="entry name" value="lambda repressor-like DNA-binding domains"/>
    <property type="match status" value="1"/>
</dbReference>
<sequence length="111" mass="12708">MDSYFRTRRKELGLTVPEIAERVGVSDTAAWNWDRGKSLPKEEYVEKLAALLDVSSHTLNEQLVRIDPELTDLSSRVDRILDRARDDLASHLGVEVERVEINFLIKSRADT</sequence>
<comment type="caution">
    <text evidence="2">The sequence shown here is derived from an EMBL/GenBank/DDBJ whole genome shotgun (WGS) entry which is preliminary data.</text>
</comment>
<dbReference type="RefSeq" id="WP_160605172.1">
    <property type="nucleotide sequence ID" value="NZ_WTYX01000002.1"/>
</dbReference>
<dbReference type="Pfam" id="PF13560">
    <property type="entry name" value="HTH_31"/>
    <property type="match status" value="1"/>
</dbReference>
<dbReference type="InterPro" id="IPR010982">
    <property type="entry name" value="Lambda_DNA-bd_dom_sf"/>
</dbReference>
<gene>
    <name evidence="2" type="ORF">GRI41_11750</name>
</gene>
<keyword evidence="3" id="KW-1185">Reference proteome</keyword>
<evidence type="ECO:0000259" key="1">
    <source>
        <dbReference type="PROSITE" id="PS50943"/>
    </source>
</evidence>
<feature type="domain" description="HTH cro/C1-type" evidence="1">
    <location>
        <begin position="5"/>
        <end position="59"/>
    </location>
</feature>
<evidence type="ECO:0000313" key="3">
    <source>
        <dbReference type="Proteomes" id="UP000442714"/>
    </source>
</evidence>
<dbReference type="Proteomes" id="UP000442714">
    <property type="component" value="Unassembled WGS sequence"/>
</dbReference>
<dbReference type="PROSITE" id="PS50943">
    <property type="entry name" value="HTH_CROC1"/>
    <property type="match status" value="1"/>
</dbReference>
<accession>A0A844ZT58</accession>
<dbReference type="CDD" id="cd00093">
    <property type="entry name" value="HTH_XRE"/>
    <property type="match status" value="1"/>
</dbReference>
<proteinExistence type="predicted"/>
<dbReference type="AlphaFoldDB" id="A0A844ZT58"/>
<dbReference type="EMBL" id="WTYX01000002">
    <property type="protein sequence ID" value="MXO91501.1"/>
    <property type="molecule type" value="Genomic_DNA"/>
</dbReference>
<organism evidence="2 3">
    <name type="scientific">Pontixanthobacter aquaemixtae</name>
    <dbReference type="NCBI Taxonomy" id="1958940"/>
    <lineage>
        <taxon>Bacteria</taxon>
        <taxon>Pseudomonadati</taxon>
        <taxon>Pseudomonadota</taxon>
        <taxon>Alphaproteobacteria</taxon>
        <taxon>Sphingomonadales</taxon>
        <taxon>Erythrobacteraceae</taxon>
        <taxon>Pontixanthobacter</taxon>
    </lineage>
</organism>
<dbReference type="Gene3D" id="1.10.260.40">
    <property type="entry name" value="lambda repressor-like DNA-binding domains"/>
    <property type="match status" value="1"/>
</dbReference>